<evidence type="ECO:0000256" key="2">
    <source>
        <dbReference type="ARBA" id="ARBA00007422"/>
    </source>
</evidence>
<evidence type="ECO:0000256" key="1">
    <source>
        <dbReference type="ARBA" id="ARBA00004680"/>
    </source>
</evidence>
<dbReference type="EC" id="5.3.1.1" evidence="8"/>
<evidence type="ECO:0000256" key="7">
    <source>
        <dbReference type="ARBA" id="ARBA00023235"/>
    </source>
</evidence>
<accession>A0AA35VXF0</accession>
<dbReference type="InterPro" id="IPR020861">
    <property type="entry name" value="Triosephosphate_isomerase_AS"/>
</dbReference>
<comment type="pathway">
    <text evidence="1 8">Carbohydrate degradation; glycolysis; D-glyceraldehyde 3-phosphate from glycerone phosphate: step 1/1.</text>
</comment>
<dbReference type="GO" id="GO:0006096">
    <property type="term" value="P:glycolytic process"/>
    <property type="evidence" value="ECO:0007669"/>
    <property type="project" value="UniProtKB-KW"/>
</dbReference>
<keyword evidence="5" id="KW-0963">Cytoplasm</keyword>
<reference evidence="9" key="1">
    <citation type="submission" date="2023-03" db="EMBL/GenBank/DDBJ databases">
        <authorList>
            <person name="Steffen K."/>
            <person name="Cardenas P."/>
        </authorList>
    </citation>
    <scope>NUCLEOTIDE SEQUENCE</scope>
</reference>
<dbReference type="GO" id="GO:0005829">
    <property type="term" value="C:cytosol"/>
    <property type="evidence" value="ECO:0007669"/>
    <property type="project" value="TreeGrafter"/>
</dbReference>
<comment type="catalytic activity">
    <reaction evidence="8">
        <text>D-glyceraldehyde 3-phosphate = dihydroxyacetone phosphate</text>
        <dbReference type="Rhea" id="RHEA:18585"/>
        <dbReference type="ChEBI" id="CHEBI:57642"/>
        <dbReference type="ChEBI" id="CHEBI:59776"/>
        <dbReference type="EC" id="5.3.1.1"/>
    </reaction>
</comment>
<evidence type="ECO:0000256" key="5">
    <source>
        <dbReference type="ARBA" id="ARBA00022490"/>
    </source>
</evidence>
<evidence type="ECO:0000256" key="6">
    <source>
        <dbReference type="ARBA" id="ARBA00023152"/>
    </source>
</evidence>
<evidence type="ECO:0000256" key="8">
    <source>
        <dbReference type="RuleBase" id="RU363013"/>
    </source>
</evidence>
<evidence type="ECO:0000313" key="9">
    <source>
        <dbReference type="EMBL" id="CAI7989135.1"/>
    </source>
</evidence>
<dbReference type="AlphaFoldDB" id="A0AA35VXF0"/>
<dbReference type="SUPFAM" id="SSF51351">
    <property type="entry name" value="Triosephosphate isomerase (TIM)"/>
    <property type="match status" value="1"/>
</dbReference>
<dbReference type="PROSITE" id="PS00171">
    <property type="entry name" value="TIM_1"/>
    <property type="match status" value="1"/>
</dbReference>
<protein>
    <recommendedName>
        <fullName evidence="8">Triosephosphate isomerase</fullName>
        <ecNumber evidence="8">5.3.1.1</ecNumber>
    </recommendedName>
</protein>
<keyword evidence="7 8" id="KW-0413">Isomerase</keyword>
<dbReference type="InterPro" id="IPR035990">
    <property type="entry name" value="TIM_sf"/>
</dbReference>
<dbReference type="GO" id="GO:0004807">
    <property type="term" value="F:triose-phosphate isomerase activity"/>
    <property type="evidence" value="ECO:0007669"/>
    <property type="project" value="UniProtKB-EC"/>
</dbReference>
<comment type="similarity">
    <text evidence="2 8">Belongs to the triosephosphate isomerase family.</text>
</comment>
<dbReference type="PANTHER" id="PTHR21139">
    <property type="entry name" value="TRIOSEPHOSPHATE ISOMERASE"/>
    <property type="match status" value="1"/>
</dbReference>
<dbReference type="Gene3D" id="3.20.20.70">
    <property type="entry name" value="Aldolase class I"/>
    <property type="match status" value="1"/>
</dbReference>
<dbReference type="Proteomes" id="UP001174909">
    <property type="component" value="Unassembled WGS sequence"/>
</dbReference>
<evidence type="ECO:0000256" key="3">
    <source>
        <dbReference type="ARBA" id="ARBA00011738"/>
    </source>
</evidence>
<dbReference type="InterPro" id="IPR013785">
    <property type="entry name" value="Aldolase_TIM"/>
</dbReference>
<dbReference type="InterPro" id="IPR000652">
    <property type="entry name" value="Triosephosphate_isomerase"/>
</dbReference>
<dbReference type="CDD" id="cd00311">
    <property type="entry name" value="TIM"/>
    <property type="match status" value="1"/>
</dbReference>
<dbReference type="EMBL" id="CASHTH010000022">
    <property type="protein sequence ID" value="CAI7989135.1"/>
    <property type="molecule type" value="Genomic_DNA"/>
</dbReference>
<sequence>MPATIVAGNWKMNTTLEEARELAEGVRSLADNTGGVETILCPPAISLSAVKEAVSGSTVKVGAQNMHWEDSGAFTGEVSPAMLVGLCEYVILGHSERRQLFGETDAQINQKVKAAFRHGLKPILCVGETLEERESGQAREIMARQVMSGLDGTVGLDINGLVVAYEPVWAIGTGQAATPDIAAEIMGGSILEALHSLFGPDADDIPLLYGGSVNVGNIADFASQSCIHGALVGGASLQAESFMEIARLAGVAKSGNS</sequence>
<keyword evidence="6 8" id="KW-0324">Glycolysis</keyword>
<keyword evidence="10" id="KW-1185">Reference proteome</keyword>
<proteinExistence type="inferred from homology"/>
<evidence type="ECO:0000256" key="4">
    <source>
        <dbReference type="ARBA" id="ARBA00022432"/>
    </source>
</evidence>
<dbReference type="InterPro" id="IPR022896">
    <property type="entry name" value="TrioseP_Isoase_bac/euk"/>
</dbReference>
<dbReference type="GO" id="GO:0046166">
    <property type="term" value="P:glyceraldehyde-3-phosphate biosynthetic process"/>
    <property type="evidence" value="ECO:0007669"/>
    <property type="project" value="TreeGrafter"/>
</dbReference>
<comment type="caution">
    <text evidence="9">The sequence shown here is derived from an EMBL/GenBank/DDBJ whole genome shotgun (WGS) entry which is preliminary data.</text>
</comment>
<dbReference type="HAMAP" id="MF_00147_B">
    <property type="entry name" value="TIM_B"/>
    <property type="match status" value="1"/>
</dbReference>
<comment type="subunit">
    <text evidence="3">Homodimer.</text>
</comment>
<name>A0AA35VXF0_GEOBA</name>
<gene>
    <name evidence="9" type="ORF">GBAR_LOCUS146</name>
</gene>
<dbReference type="NCBIfam" id="TIGR00419">
    <property type="entry name" value="tim"/>
    <property type="match status" value="1"/>
</dbReference>
<evidence type="ECO:0000313" key="10">
    <source>
        <dbReference type="Proteomes" id="UP001174909"/>
    </source>
</evidence>
<dbReference type="GO" id="GO:0006094">
    <property type="term" value="P:gluconeogenesis"/>
    <property type="evidence" value="ECO:0007669"/>
    <property type="project" value="UniProtKB-KW"/>
</dbReference>
<dbReference type="FunFam" id="3.20.20.70:FF:000016">
    <property type="entry name" value="Triosephosphate isomerase"/>
    <property type="match status" value="1"/>
</dbReference>
<dbReference type="Pfam" id="PF00121">
    <property type="entry name" value="TIM"/>
    <property type="match status" value="1"/>
</dbReference>
<dbReference type="GO" id="GO:0019563">
    <property type="term" value="P:glycerol catabolic process"/>
    <property type="evidence" value="ECO:0007669"/>
    <property type="project" value="TreeGrafter"/>
</dbReference>
<dbReference type="PROSITE" id="PS51440">
    <property type="entry name" value="TIM_2"/>
    <property type="match status" value="1"/>
</dbReference>
<keyword evidence="4 8" id="KW-0312">Gluconeogenesis</keyword>
<organism evidence="9 10">
    <name type="scientific">Geodia barretti</name>
    <name type="common">Barrett's horny sponge</name>
    <dbReference type="NCBI Taxonomy" id="519541"/>
    <lineage>
        <taxon>Eukaryota</taxon>
        <taxon>Metazoa</taxon>
        <taxon>Porifera</taxon>
        <taxon>Demospongiae</taxon>
        <taxon>Heteroscleromorpha</taxon>
        <taxon>Tetractinellida</taxon>
        <taxon>Astrophorina</taxon>
        <taxon>Geodiidae</taxon>
        <taxon>Geodia</taxon>
    </lineage>
</organism>
<comment type="pathway">
    <text evidence="8">Carbohydrate biosynthesis; gluconeogenesis.</text>
</comment>
<dbReference type="PANTHER" id="PTHR21139:SF42">
    <property type="entry name" value="TRIOSEPHOSPHATE ISOMERASE"/>
    <property type="match status" value="1"/>
</dbReference>